<evidence type="ECO:0000256" key="3">
    <source>
        <dbReference type="ARBA" id="ARBA00022801"/>
    </source>
</evidence>
<dbReference type="InterPro" id="IPR027017">
    <property type="entry name" value="P60_peptidase_YkfC"/>
</dbReference>
<evidence type="ECO:0000313" key="7">
    <source>
        <dbReference type="EMBL" id="TDK34028.1"/>
    </source>
</evidence>
<dbReference type="PIRSF" id="PIRSF019015">
    <property type="entry name" value="P60_peptidase_YkfC"/>
    <property type="match status" value="1"/>
</dbReference>
<accession>A0A4R5UFB7</accession>
<evidence type="ECO:0000256" key="2">
    <source>
        <dbReference type="ARBA" id="ARBA00022670"/>
    </source>
</evidence>
<evidence type="ECO:0000256" key="4">
    <source>
        <dbReference type="ARBA" id="ARBA00022807"/>
    </source>
</evidence>
<dbReference type="SUPFAM" id="SSF54001">
    <property type="entry name" value="Cysteine proteinases"/>
    <property type="match status" value="1"/>
</dbReference>
<dbReference type="Pfam" id="PF12913">
    <property type="entry name" value="SH3_6"/>
    <property type="match status" value="1"/>
</dbReference>
<feature type="chain" id="PRO_5021013148" evidence="5">
    <location>
        <begin position="24"/>
        <end position="459"/>
    </location>
</feature>
<dbReference type="InterPro" id="IPR038765">
    <property type="entry name" value="Papain-like_cys_pep_sf"/>
</dbReference>
<keyword evidence="8" id="KW-1185">Reference proteome</keyword>
<reference evidence="7 8" key="1">
    <citation type="submission" date="2019-03" db="EMBL/GenBank/DDBJ databases">
        <title>Luteimonas zhaokaii sp.nov., isolated from the rectal contents of Plateau pika in Yushu, Qinghai Province, China.</title>
        <authorList>
            <person name="Zhang G."/>
        </authorList>
    </citation>
    <scope>NUCLEOTIDE SEQUENCE [LARGE SCALE GENOMIC DNA]</scope>
    <source>
        <strain evidence="7 8">THG-MD21</strain>
    </source>
</reference>
<sequence length="459" mass="49191">MRWTTATLLALVALLPAPGAMHASTATGPIPGLTASMLSPDAWIARLDAPDTVVLDAAAIAAQNAGMRREDASIFDPLALPARIEGRTVAEWIEAISRRPSAPRFTAQGAVSAAMFDAWLDALALDVLPGQVAPRFGLVVRRADLRAFPTATRVFSRPDDTDIDRFQEDALFPGTPVAVLHASRDGDWLFVVSERYRAWIESKHVAIGGQSEVAGYAARAAEGVVVTGATARTVFTPQAPEVSDVQLEMGVRVPRADWNVARALHGQVPAFGHVVELPVRADDGALSFAPALLPAADDVADDVLPYTRAALIRQAFKFLGERYGWGHAYNARDCSGFVSEIYRSVGILLPRNTSAQAVSPALDRIEVTPNMSHATRLQLLREADVGDMVFIPGHVMMVIGHVDGEPWVIHDTAGMSVRDAAGDIVRLPLNGVVVTPVTPMLSGADGFTIDRITSIQRVR</sequence>
<evidence type="ECO:0000256" key="1">
    <source>
        <dbReference type="ARBA" id="ARBA00007074"/>
    </source>
</evidence>
<dbReference type="OrthoDB" id="9808890at2"/>
<keyword evidence="5" id="KW-0732">Signal</keyword>
<dbReference type="Gene3D" id="3.90.1720.10">
    <property type="entry name" value="endopeptidase domain like (from Nostoc punctiforme)"/>
    <property type="match status" value="1"/>
</dbReference>
<organism evidence="7 8">
    <name type="scientific">Luteimonas terrae</name>
    <dbReference type="NCBI Taxonomy" id="1530191"/>
    <lineage>
        <taxon>Bacteria</taxon>
        <taxon>Pseudomonadati</taxon>
        <taxon>Pseudomonadota</taxon>
        <taxon>Gammaproteobacteria</taxon>
        <taxon>Lysobacterales</taxon>
        <taxon>Lysobacteraceae</taxon>
        <taxon>Luteimonas</taxon>
    </lineage>
</organism>
<comment type="caution">
    <text evidence="7">The sequence shown here is derived from an EMBL/GenBank/DDBJ whole genome shotgun (WGS) entry which is preliminary data.</text>
</comment>
<dbReference type="PROSITE" id="PS51935">
    <property type="entry name" value="NLPC_P60"/>
    <property type="match status" value="1"/>
</dbReference>
<feature type="domain" description="NlpC/P60" evidence="6">
    <location>
        <begin position="305"/>
        <end position="459"/>
    </location>
</feature>
<keyword evidence="4" id="KW-0788">Thiol protease</keyword>
<dbReference type="Pfam" id="PF00877">
    <property type="entry name" value="NLPC_P60"/>
    <property type="match status" value="1"/>
</dbReference>
<dbReference type="InterPro" id="IPR000064">
    <property type="entry name" value="NLP_P60_dom"/>
</dbReference>
<dbReference type="GO" id="GO:0006508">
    <property type="term" value="P:proteolysis"/>
    <property type="evidence" value="ECO:0007669"/>
    <property type="project" value="UniProtKB-KW"/>
</dbReference>
<keyword evidence="2" id="KW-0645">Protease</keyword>
<dbReference type="AlphaFoldDB" id="A0A4R5UFB7"/>
<dbReference type="InterPro" id="IPR039439">
    <property type="entry name" value="SH3b1_dom"/>
</dbReference>
<feature type="signal peptide" evidence="5">
    <location>
        <begin position="1"/>
        <end position="23"/>
    </location>
</feature>
<proteinExistence type="inferred from homology"/>
<name>A0A4R5UFB7_9GAMM</name>
<protein>
    <submittedName>
        <fullName evidence="7">NlpC-P60 family protein</fullName>
    </submittedName>
</protein>
<dbReference type="Proteomes" id="UP000295543">
    <property type="component" value="Unassembled WGS sequence"/>
</dbReference>
<comment type="similarity">
    <text evidence="1">Belongs to the peptidase C40 family.</text>
</comment>
<evidence type="ECO:0000259" key="6">
    <source>
        <dbReference type="PROSITE" id="PS51935"/>
    </source>
</evidence>
<keyword evidence="3" id="KW-0378">Hydrolase</keyword>
<evidence type="ECO:0000313" key="8">
    <source>
        <dbReference type="Proteomes" id="UP000295543"/>
    </source>
</evidence>
<evidence type="ECO:0000256" key="5">
    <source>
        <dbReference type="SAM" id="SignalP"/>
    </source>
</evidence>
<gene>
    <name evidence="7" type="ORF">E2F49_01925</name>
</gene>
<dbReference type="EMBL" id="SMTG01000002">
    <property type="protein sequence ID" value="TDK34028.1"/>
    <property type="molecule type" value="Genomic_DNA"/>
</dbReference>
<dbReference type="GO" id="GO:0008234">
    <property type="term" value="F:cysteine-type peptidase activity"/>
    <property type="evidence" value="ECO:0007669"/>
    <property type="project" value="UniProtKB-KW"/>
</dbReference>